<dbReference type="InterPro" id="IPR036702">
    <property type="entry name" value="ComB-like_sf"/>
</dbReference>
<dbReference type="AlphaFoldDB" id="B0TA82"/>
<dbReference type="KEGG" id="hmo:HM1_0947"/>
<dbReference type="EMBL" id="CP000930">
    <property type="protein sequence ID" value="ABZ83619.1"/>
    <property type="molecule type" value="Genomic_DNA"/>
</dbReference>
<dbReference type="EC" id="3.1.3.71" evidence="3 8"/>
<evidence type="ECO:0000313" key="10">
    <source>
        <dbReference type="Proteomes" id="UP000008550"/>
    </source>
</evidence>
<organism evidence="9 10">
    <name type="scientific">Heliobacterium modesticaldum (strain ATCC 51547 / Ice1)</name>
    <dbReference type="NCBI Taxonomy" id="498761"/>
    <lineage>
        <taxon>Bacteria</taxon>
        <taxon>Bacillati</taxon>
        <taxon>Bacillota</taxon>
        <taxon>Clostridia</taxon>
        <taxon>Eubacteriales</taxon>
        <taxon>Heliobacteriaceae</taxon>
        <taxon>Heliomicrobium</taxon>
    </lineage>
</organism>
<reference evidence="9 10" key="1">
    <citation type="journal article" date="2008" name="J. Bacteriol.">
        <title>The genome of Heliobacterium modesticaldum, a phototrophic representative of the Firmicutes containing the simplest photosynthetic apparatus.</title>
        <authorList>
            <person name="Sattley W.M."/>
            <person name="Madigan M.T."/>
            <person name="Swingley W.D."/>
            <person name="Cheung P.C."/>
            <person name="Clocksin K.M."/>
            <person name="Conrad A.L."/>
            <person name="Dejesa L.C."/>
            <person name="Honchak B.M."/>
            <person name="Jung D.O."/>
            <person name="Karbach L.E."/>
            <person name="Kurdoglu A."/>
            <person name="Lahiri S."/>
            <person name="Mastrian S.D."/>
            <person name="Page L.E."/>
            <person name="Taylor H.L."/>
            <person name="Wang Z.T."/>
            <person name="Raymond J."/>
            <person name="Chen M."/>
            <person name="Blankenship R.E."/>
            <person name="Touchman J.W."/>
        </authorList>
    </citation>
    <scope>NUCLEOTIDE SEQUENCE [LARGE SCALE GENOMIC DNA]</scope>
    <source>
        <strain evidence="10">ATCC 51547 / Ice1</strain>
    </source>
</reference>
<evidence type="ECO:0000256" key="4">
    <source>
        <dbReference type="ARBA" id="ARBA00021948"/>
    </source>
</evidence>
<keyword evidence="10" id="KW-1185">Reference proteome</keyword>
<dbReference type="Proteomes" id="UP000008550">
    <property type="component" value="Chromosome"/>
</dbReference>
<gene>
    <name evidence="8 9" type="primary">comB</name>
    <name evidence="9" type="ORF">HM1_0947</name>
</gene>
<accession>B0TA82</accession>
<dbReference type="HOGENOM" id="CLU_070028_0_0_9"/>
<comment type="cofactor">
    <cofactor evidence="1 8">
        <name>Mg(2+)</name>
        <dbReference type="ChEBI" id="CHEBI:18420"/>
    </cofactor>
</comment>
<dbReference type="GO" id="GO:0000287">
    <property type="term" value="F:magnesium ion binding"/>
    <property type="evidence" value="ECO:0007669"/>
    <property type="project" value="UniProtKB-UniRule"/>
</dbReference>
<dbReference type="Pfam" id="PF04029">
    <property type="entry name" value="2-ph_phosp"/>
    <property type="match status" value="1"/>
</dbReference>
<protein>
    <recommendedName>
        <fullName evidence="4 8">Probable 2-phosphosulfolactate phosphatase</fullName>
        <ecNumber evidence="3 8">3.1.3.71</ecNumber>
    </recommendedName>
</protein>
<dbReference type="HAMAP" id="MF_00490">
    <property type="entry name" value="ComB"/>
    <property type="match status" value="1"/>
</dbReference>
<comment type="similarity">
    <text evidence="2 8">Belongs to the ComB family.</text>
</comment>
<dbReference type="STRING" id="498761.HM1_0947"/>
<dbReference type="InterPro" id="IPR005238">
    <property type="entry name" value="ComB-like"/>
</dbReference>
<dbReference type="OrthoDB" id="4913at2"/>
<dbReference type="PANTHER" id="PTHR37311:SF1">
    <property type="entry name" value="2-PHOSPHOSULFOLACTATE PHOSPHATASE-RELATED"/>
    <property type="match status" value="1"/>
</dbReference>
<keyword evidence="6 8" id="KW-0460">Magnesium</keyword>
<dbReference type="RefSeq" id="WP_012282147.1">
    <property type="nucleotide sequence ID" value="NC_010337.2"/>
</dbReference>
<evidence type="ECO:0000256" key="8">
    <source>
        <dbReference type="HAMAP-Rule" id="MF_00490"/>
    </source>
</evidence>
<dbReference type="eggNOG" id="COG2045">
    <property type="taxonomic scope" value="Bacteria"/>
</dbReference>
<evidence type="ECO:0000256" key="6">
    <source>
        <dbReference type="ARBA" id="ARBA00022842"/>
    </source>
</evidence>
<dbReference type="FunFam" id="3.90.1560.10:FF:000001">
    <property type="entry name" value="Probable 2-phosphosulfolactate phosphatase"/>
    <property type="match status" value="1"/>
</dbReference>
<name>B0TA82_HELMI</name>
<sequence>MVEPEGSRLYVEVIATHQHVTPDELEGRYVVVIDTLRATSTIVTALANGCKQVFPVTSVNEAQVLSSSWDPDKVLLGGEGQGRPLPGVFLGNSPRAYTTDVVAGKTLFLVTTNGTVALHKARKAAQVLVGSLLNGETVANRIIRDDPDDLVILCAGTQGQFSLEDIITAGKILGHIWENRPAVVNELAIAAFQLFQFNQHQLAPLMAQTVHGRRLVEMGDGADLAFCLQEDRFPVLAYQAVARVCLLPPELSFAQEEKGSRGSSWHGTQGGA</sequence>
<dbReference type="PANTHER" id="PTHR37311">
    <property type="entry name" value="2-PHOSPHOSULFOLACTATE PHOSPHATASE-RELATED"/>
    <property type="match status" value="1"/>
</dbReference>
<evidence type="ECO:0000256" key="7">
    <source>
        <dbReference type="ARBA" id="ARBA00033711"/>
    </source>
</evidence>
<dbReference type="SUPFAM" id="SSF142823">
    <property type="entry name" value="ComB-like"/>
    <property type="match status" value="1"/>
</dbReference>
<dbReference type="GO" id="GO:0050545">
    <property type="term" value="F:sulfopyruvate decarboxylase activity"/>
    <property type="evidence" value="ECO:0007669"/>
    <property type="project" value="TreeGrafter"/>
</dbReference>
<dbReference type="GO" id="GO:0050532">
    <property type="term" value="F:2-phosphosulfolactate phosphatase activity"/>
    <property type="evidence" value="ECO:0007669"/>
    <property type="project" value="UniProtKB-UniRule"/>
</dbReference>
<evidence type="ECO:0000256" key="5">
    <source>
        <dbReference type="ARBA" id="ARBA00022801"/>
    </source>
</evidence>
<keyword evidence="5 8" id="KW-0378">Hydrolase</keyword>
<evidence type="ECO:0000313" key="9">
    <source>
        <dbReference type="EMBL" id="ABZ83619.1"/>
    </source>
</evidence>
<evidence type="ECO:0000256" key="2">
    <source>
        <dbReference type="ARBA" id="ARBA00009997"/>
    </source>
</evidence>
<comment type="catalytic activity">
    <reaction evidence="7 8">
        <text>(2R)-O-phospho-3-sulfolactate + H2O = (2R)-3-sulfolactate + phosphate</text>
        <dbReference type="Rhea" id="RHEA:23416"/>
        <dbReference type="ChEBI" id="CHEBI:15377"/>
        <dbReference type="ChEBI" id="CHEBI:15597"/>
        <dbReference type="ChEBI" id="CHEBI:43474"/>
        <dbReference type="ChEBI" id="CHEBI:58738"/>
        <dbReference type="EC" id="3.1.3.71"/>
    </reaction>
</comment>
<evidence type="ECO:0000256" key="1">
    <source>
        <dbReference type="ARBA" id="ARBA00001946"/>
    </source>
</evidence>
<proteinExistence type="inferred from homology"/>
<evidence type="ECO:0000256" key="3">
    <source>
        <dbReference type="ARBA" id="ARBA00012953"/>
    </source>
</evidence>
<dbReference type="Gene3D" id="3.90.1560.10">
    <property type="entry name" value="ComB-like"/>
    <property type="match status" value="1"/>
</dbReference>